<keyword evidence="7" id="KW-1185">Reference proteome</keyword>
<comment type="subcellular location">
    <subcellularLocation>
        <location evidence="1">Nucleus</location>
    </subcellularLocation>
</comment>
<name>A0A9Q0L870_ANAIG</name>
<feature type="compositionally biased region" description="Acidic residues" evidence="4">
    <location>
        <begin position="130"/>
        <end position="144"/>
    </location>
</feature>
<comment type="caution">
    <text evidence="6">The sequence shown here is derived from an EMBL/GenBank/DDBJ whole genome shotgun (WGS) entry which is preliminary data.</text>
</comment>
<evidence type="ECO:0000313" key="7">
    <source>
        <dbReference type="Proteomes" id="UP001149090"/>
    </source>
</evidence>
<evidence type="ECO:0000256" key="1">
    <source>
        <dbReference type="ARBA" id="ARBA00004123"/>
    </source>
</evidence>
<dbReference type="Proteomes" id="UP001149090">
    <property type="component" value="Unassembled WGS sequence"/>
</dbReference>
<feature type="domain" description="DNA/RNA-binding protein Alba-like" evidence="5">
    <location>
        <begin position="15"/>
        <end position="70"/>
    </location>
</feature>
<reference evidence="6" key="1">
    <citation type="submission" date="2022-10" db="EMBL/GenBank/DDBJ databases">
        <title>Novel sulphate-reducing endosymbionts in the free-living metamonad Anaeramoeba.</title>
        <authorList>
            <person name="Jerlstrom-Hultqvist J."/>
            <person name="Cepicka I."/>
            <person name="Gallot-Lavallee L."/>
            <person name="Salas-Leiva D."/>
            <person name="Curtis B.A."/>
            <person name="Zahonova K."/>
            <person name="Pipaliya S."/>
            <person name="Dacks J."/>
            <person name="Roger A.J."/>
        </authorList>
    </citation>
    <scope>NUCLEOTIDE SEQUENCE</scope>
    <source>
        <strain evidence="6">BMAN</strain>
    </source>
</reference>
<dbReference type="InterPro" id="IPR002775">
    <property type="entry name" value="DNA/RNA-bd_Alba-like"/>
</dbReference>
<dbReference type="Pfam" id="PF01918">
    <property type="entry name" value="Alba"/>
    <property type="match status" value="1"/>
</dbReference>
<dbReference type="AlphaFoldDB" id="A0A9Q0L870"/>
<comment type="similarity">
    <text evidence="2">Belongs to the histone-like Alba family.</text>
</comment>
<feature type="region of interest" description="Disordered" evidence="4">
    <location>
        <begin position="171"/>
        <end position="199"/>
    </location>
</feature>
<organism evidence="6 7">
    <name type="scientific">Anaeramoeba ignava</name>
    <name type="common">Anaerobic marine amoeba</name>
    <dbReference type="NCBI Taxonomy" id="1746090"/>
    <lineage>
        <taxon>Eukaryota</taxon>
        <taxon>Metamonada</taxon>
        <taxon>Anaeramoebidae</taxon>
        <taxon>Anaeramoeba</taxon>
    </lineage>
</organism>
<protein>
    <submittedName>
        <fullName evidence="6">Alba DNA/RNA-binding protein</fullName>
    </submittedName>
</protein>
<dbReference type="GO" id="GO:0003676">
    <property type="term" value="F:nucleic acid binding"/>
    <property type="evidence" value="ECO:0007669"/>
    <property type="project" value="InterPro"/>
</dbReference>
<dbReference type="InterPro" id="IPR051958">
    <property type="entry name" value="Alba-like_NAB"/>
</dbReference>
<sequence>MESKKIQPFPSIQSNEIRISGYGKIQNYLQYAKQLMTQPDLKEIQICAMGAAINKAVALAEVLKQEFTNLDYEMNTGTVFVINYNDSLENKKRVATITIKIQNPKYDPTYQKKPMNENKKETEENLKNGDEDEKDKEEDKDENNESNINLDENEENIPIYRSQNRRPLIINPSFNRRPYPTRRPTGWGYVPRSRPMQSRNSPRFPYSGPSPFQNQRFPHFVESRPPFYRKRGSHF</sequence>
<dbReference type="PANTHER" id="PTHR13516">
    <property type="entry name" value="RIBONUCLEASE P SUBUNIT P25"/>
    <property type="match status" value="1"/>
</dbReference>
<dbReference type="GO" id="GO:0005634">
    <property type="term" value="C:nucleus"/>
    <property type="evidence" value="ECO:0007669"/>
    <property type="project" value="UniProtKB-SubCell"/>
</dbReference>
<dbReference type="InterPro" id="IPR036882">
    <property type="entry name" value="Alba-like_dom_sf"/>
</dbReference>
<evidence type="ECO:0000256" key="4">
    <source>
        <dbReference type="SAM" id="MobiDB-lite"/>
    </source>
</evidence>
<feature type="compositionally biased region" description="Basic and acidic residues" evidence="4">
    <location>
        <begin position="114"/>
        <end position="129"/>
    </location>
</feature>
<feature type="region of interest" description="Disordered" evidence="4">
    <location>
        <begin position="106"/>
        <end position="155"/>
    </location>
</feature>
<dbReference type="Gene3D" id="3.30.110.20">
    <property type="entry name" value="Alba-like domain"/>
    <property type="match status" value="1"/>
</dbReference>
<proteinExistence type="inferred from homology"/>
<accession>A0A9Q0L870</accession>
<evidence type="ECO:0000256" key="3">
    <source>
        <dbReference type="ARBA" id="ARBA00023242"/>
    </source>
</evidence>
<dbReference type="SUPFAM" id="SSF82704">
    <property type="entry name" value="AlbA-like"/>
    <property type="match status" value="1"/>
</dbReference>
<keyword evidence="3" id="KW-0539">Nucleus</keyword>
<evidence type="ECO:0000256" key="2">
    <source>
        <dbReference type="ARBA" id="ARBA00008018"/>
    </source>
</evidence>
<evidence type="ECO:0000259" key="5">
    <source>
        <dbReference type="Pfam" id="PF01918"/>
    </source>
</evidence>
<gene>
    <name evidence="6" type="ORF">M0811_13482</name>
</gene>
<evidence type="ECO:0000313" key="6">
    <source>
        <dbReference type="EMBL" id="KAJ5066545.1"/>
    </source>
</evidence>
<dbReference type="EMBL" id="JAPDFW010000140">
    <property type="protein sequence ID" value="KAJ5066545.1"/>
    <property type="molecule type" value="Genomic_DNA"/>
</dbReference>
<dbReference type="OrthoDB" id="424402at2759"/>